<comment type="caution">
    <text evidence="2">The sequence shown here is derived from an EMBL/GenBank/DDBJ whole genome shotgun (WGS) entry which is preliminary data.</text>
</comment>
<reference evidence="2 3" key="1">
    <citation type="submission" date="2014-06" db="EMBL/GenBank/DDBJ databases">
        <title>Whole Genome Sequences of Three Symbiotic Endozoicomonas Bacteria.</title>
        <authorList>
            <person name="Neave M.J."/>
            <person name="Apprill A."/>
            <person name="Voolstra C.R."/>
        </authorList>
    </citation>
    <scope>NUCLEOTIDE SEQUENCE [LARGE SCALE GENOMIC DNA]</scope>
    <source>
        <strain evidence="2 3">DSM 22380</strain>
    </source>
</reference>
<gene>
    <name evidence="2" type="ORF">GV64_12790</name>
</gene>
<dbReference type="AlphaFoldDB" id="A0A081KBH7"/>
<feature type="signal peptide" evidence="1">
    <location>
        <begin position="1"/>
        <end position="26"/>
    </location>
</feature>
<organism evidence="2 3">
    <name type="scientific">Endozoicomonas elysicola</name>
    <dbReference type="NCBI Taxonomy" id="305900"/>
    <lineage>
        <taxon>Bacteria</taxon>
        <taxon>Pseudomonadati</taxon>
        <taxon>Pseudomonadota</taxon>
        <taxon>Gammaproteobacteria</taxon>
        <taxon>Oceanospirillales</taxon>
        <taxon>Endozoicomonadaceae</taxon>
        <taxon>Endozoicomonas</taxon>
    </lineage>
</organism>
<proteinExistence type="predicted"/>
<sequence>MNTAIKKTLSCLIVSLALSHSMAALAGDISRKAEEKITSDVTAMTEVMKLTPQQAESIKELKTTLFIKNKEASKAHEKGSSELKQARKANMKEYQNAFAEAVSKKQMKAFKKYRSEQKAKKKA</sequence>
<evidence type="ECO:0000313" key="3">
    <source>
        <dbReference type="Proteomes" id="UP000027997"/>
    </source>
</evidence>
<dbReference type="Proteomes" id="UP000027997">
    <property type="component" value="Unassembled WGS sequence"/>
</dbReference>
<dbReference type="RefSeq" id="WP_020583108.1">
    <property type="nucleotide sequence ID" value="NZ_JOJP01000001.1"/>
</dbReference>
<evidence type="ECO:0000313" key="2">
    <source>
        <dbReference type="EMBL" id="KEI71503.1"/>
    </source>
</evidence>
<keyword evidence="3" id="KW-1185">Reference proteome</keyword>
<keyword evidence="1" id="KW-0732">Signal</keyword>
<evidence type="ECO:0000256" key="1">
    <source>
        <dbReference type="SAM" id="SignalP"/>
    </source>
</evidence>
<evidence type="ECO:0008006" key="4">
    <source>
        <dbReference type="Google" id="ProtNLM"/>
    </source>
</evidence>
<feature type="chain" id="PRO_5001758727" description="Zinc resistance-associated protein" evidence="1">
    <location>
        <begin position="27"/>
        <end position="123"/>
    </location>
</feature>
<accession>A0A081KBH7</accession>
<protein>
    <recommendedName>
        <fullName evidence="4">Zinc resistance-associated protein</fullName>
    </recommendedName>
</protein>
<dbReference type="EMBL" id="JOJP01000001">
    <property type="protein sequence ID" value="KEI71503.1"/>
    <property type="molecule type" value="Genomic_DNA"/>
</dbReference>
<name>A0A081KBH7_9GAMM</name>